<dbReference type="InterPro" id="IPR043129">
    <property type="entry name" value="ATPase_NBD"/>
</dbReference>
<dbReference type="EMBL" id="CP003383">
    <property type="protein sequence ID" value="AFZ69329.1"/>
    <property type="molecule type" value="Genomic_DNA"/>
</dbReference>
<dbReference type="PANTHER" id="PTHR18964">
    <property type="entry name" value="ROK (REPRESSOR, ORF, KINASE) FAMILY"/>
    <property type="match status" value="1"/>
</dbReference>
<dbReference type="InterPro" id="IPR000600">
    <property type="entry name" value="ROK"/>
</dbReference>
<dbReference type="GO" id="GO:0016301">
    <property type="term" value="F:kinase activity"/>
    <property type="evidence" value="ECO:0007669"/>
    <property type="project" value="UniProtKB-KW"/>
</dbReference>
<protein>
    <submittedName>
        <fullName evidence="2">Transcriptional regulator/sugar kinase</fullName>
    </submittedName>
</protein>
<evidence type="ECO:0000313" key="2">
    <source>
        <dbReference type="EMBL" id="AFZ69329.1"/>
    </source>
</evidence>
<comment type="similarity">
    <text evidence="1">Belongs to the ROK (NagC/XylR) family.</text>
</comment>
<sequence>MTPSTGQPTSDTQAVLAMDVGGTHLRFALGDLTGQLTSRHRESIDQHNPVRQILRTVQHAERNLGQSLQHVVIGVAGVVQGDQLYDAPNLTALQTSGALGQLRNALPCPVTFINDANLAALGENLPDLAFIALGTGLGCGFVRGGKIMSGSRGRAGELGLLPYASEVGSTLEEVLSGPGIERLYALYGGSGDAHLALADPGEAALRTREVITDALSFLLSTIALSFDPEHLIFGGGVGLRCGPLLHSAWADACVRGIEMPIPRLTQLGDDAALRGGLHLASRLAQANKDTHDHQ</sequence>
<accession>L0A7A3</accession>
<name>L0A7A3_DEIPD</name>
<keyword evidence="2" id="KW-0614">Plasmid</keyword>
<keyword evidence="2" id="KW-0808">Transferase</keyword>
<proteinExistence type="inferred from homology"/>
<keyword evidence="3" id="KW-1185">Reference proteome</keyword>
<geneLocation type="plasmid" evidence="2 3">
    <name>pDEIPE01</name>
</geneLocation>
<evidence type="ECO:0000313" key="3">
    <source>
        <dbReference type="Proteomes" id="UP000010467"/>
    </source>
</evidence>
<dbReference type="Pfam" id="PF00480">
    <property type="entry name" value="ROK"/>
    <property type="match status" value="1"/>
</dbReference>
<keyword evidence="2" id="KW-0418">Kinase</keyword>
<gene>
    <name evidence="2" type="ordered locus">Deipe_3919</name>
</gene>
<dbReference type="Proteomes" id="UP000010467">
    <property type="component" value="Plasmid pDEIPE01"/>
</dbReference>
<organism evidence="2 3">
    <name type="scientific">Deinococcus peraridilitoris (strain DSM 19664 / LMG 22246 / CIP 109416 / KR-200)</name>
    <dbReference type="NCBI Taxonomy" id="937777"/>
    <lineage>
        <taxon>Bacteria</taxon>
        <taxon>Thermotogati</taxon>
        <taxon>Deinococcota</taxon>
        <taxon>Deinococci</taxon>
        <taxon>Deinococcales</taxon>
        <taxon>Deinococcaceae</taxon>
        <taxon>Deinococcus</taxon>
    </lineage>
</organism>
<dbReference type="PANTHER" id="PTHR18964:SF149">
    <property type="entry name" value="BIFUNCTIONAL UDP-N-ACETYLGLUCOSAMINE 2-EPIMERASE_N-ACETYLMANNOSAMINE KINASE"/>
    <property type="match status" value="1"/>
</dbReference>
<dbReference type="HOGENOM" id="CLU_036604_0_1_0"/>
<dbReference type="SUPFAM" id="SSF53067">
    <property type="entry name" value="Actin-like ATPase domain"/>
    <property type="match status" value="1"/>
</dbReference>
<evidence type="ECO:0000256" key="1">
    <source>
        <dbReference type="ARBA" id="ARBA00006479"/>
    </source>
</evidence>
<dbReference type="Gene3D" id="3.30.420.40">
    <property type="match status" value="2"/>
</dbReference>
<dbReference type="KEGG" id="dpd:Deipe_3919"/>
<reference evidence="3" key="1">
    <citation type="submission" date="2012-03" db="EMBL/GenBank/DDBJ databases">
        <title>Complete sequence of plasmid 1 of Deinococcus peraridilitoris DSM 19664.</title>
        <authorList>
            <person name="Lucas S."/>
            <person name="Copeland A."/>
            <person name="Lapidus A."/>
            <person name="Glavina del Rio T."/>
            <person name="Dalin E."/>
            <person name="Tice H."/>
            <person name="Bruce D."/>
            <person name="Goodwin L."/>
            <person name="Pitluck S."/>
            <person name="Peters L."/>
            <person name="Mikhailova N."/>
            <person name="Lu M."/>
            <person name="Kyrpides N."/>
            <person name="Mavromatis K."/>
            <person name="Ivanova N."/>
            <person name="Brettin T."/>
            <person name="Detter J.C."/>
            <person name="Han C."/>
            <person name="Larimer F."/>
            <person name="Land M."/>
            <person name="Hauser L."/>
            <person name="Markowitz V."/>
            <person name="Cheng J.-F."/>
            <person name="Hugenholtz P."/>
            <person name="Woyke T."/>
            <person name="Wu D."/>
            <person name="Pukall R."/>
            <person name="Steenblock K."/>
            <person name="Brambilla E."/>
            <person name="Klenk H.-P."/>
            <person name="Eisen J.A."/>
        </authorList>
    </citation>
    <scope>NUCLEOTIDE SEQUENCE [LARGE SCALE GENOMIC DNA]</scope>
    <source>
        <strain evidence="3">DSM 19664 / LMG 22246 / CIP 109416 / KR-200</strain>
        <plasmid evidence="3">Plasmid pDEIPE01</plasmid>
    </source>
</reference>
<dbReference type="AlphaFoldDB" id="L0A7A3"/>